<evidence type="ECO:0000256" key="2">
    <source>
        <dbReference type="ARBA" id="ARBA00022692"/>
    </source>
</evidence>
<dbReference type="SUPFAM" id="SSF47473">
    <property type="entry name" value="EF-hand"/>
    <property type="match status" value="1"/>
</dbReference>
<dbReference type="Gene3D" id="1.10.287.70">
    <property type="match status" value="1"/>
</dbReference>
<feature type="transmembrane region" description="Helical" evidence="6">
    <location>
        <begin position="1880"/>
        <end position="1903"/>
    </location>
</feature>
<evidence type="ECO:0000256" key="6">
    <source>
        <dbReference type="SAM" id="Phobius"/>
    </source>
</evidence>
<dbReference type="PANTHER" id="PTHR46399">
    <property type="entry name" value="B30.2/SPRY DOMAIN-CONTAINING PROTEIN"/>
    <property type="match status" value="1"/>
</dbReference>
<feature type="domain" description="Ion transport" evidence="7">
    <location>
        <begin position="1766"/>
        <end position="1912"/>
    </location>
</feature>
<dbReference type="GO" id="GO:0030018">
    <property type="term" value="C:Z disc"/>
    <property type="evidence" value="ECO:0007669"/>
    <property type="project" value="TreeGrafter"/>
</dbReference>
<keyword evidence="4 6" id="KW-0472">Membrane</keyword>
<dbReference type="EMBL" id="NWSH01000255">
    <property type="protein sequence ID" value="PCG77985.1"/>
    <property type="molecule type" value="Genomic_DNA"/>
</dbReference>
<feature type="region of interest" description="Disordered" evidence="5">
    <location>
        <begin position="318"/>
        <end position="343"/>
    </location>
</feature>
<dbReference type="PANTHER" id="PTHR46399:SF8">
    <property type="entry name" value="B30.2_SPRY DOMAIN-CONTAINING PROTEIN"/>
    <property type="match status" value="1"/>
</dbReference>
<feature type="transmembrane region" description="Helical" evidence="6">
    <location>
        <begin position="1760"/>
        <end position="1783"/>
    </location>
</feature>
<gene>
    <name evidence="10" type="ORF">B5V51_5688</name>
</gene>
<dbReference type="GO" id="GO:0034704">
    <property type="term" value="C:calcium channel complex"/>
    <property type="evidence" value="ECO:0007669"/>
    <property type="project" value="TreeGrafter"/>
</dbReference>
<dbReference type="GO" id="GO:0006941">
    <property type="term" value="P:striated muscle contraction"/>
    <property type="evidence" value="ECO:0007669"/>
    <property type="project" value="TreeGrafter"/>
</dbReference>
<dbReference type="GO" id="GO:0033017">
    <property type="term" value="C:sarcoplasmic reticulum membrane"/>
    <property type="evidence" value="ECO:0007669"/>
    <property type="project" value="TreeGrafter"/>
</dbReference>
<feature type="domain" description="RyR/IP3R Homology associated" evidence="9">
    <location>
        <begin position="810"/>
        <end position="925"/>
    </location>
</feature>
<dbReference type="InterPro" id="IPR015925">
    <property type="entry name" value="Ryanodine_IP3_receptor"/>
</dbReference>
<feature type="compositionally biased region" description="Basic residues" evidence="5">
    <location>
        <begin position="328"/>
        <end position="338"/>
    </location>
</feature>
<evidence type="ECO:0000313" key="10">
    <source>
        <dbReference type="EMBL" id="PCG77985.1"/>
    </source>
</evidence>
<evidence type="ECO:0008006" key="11">
    <source>
        <dbReference type="Google" id="ProtNLM"/>
    </source>
</evidence>
<dbReference type="STRING" id="7102.A0A2A4K134"/>
<dbReference type="Gene3D" id="1.10.238.10">
    <property type="entry name" value="EF-hand"/>
    <property type="match status" value="1"/>
</dbReference>
<dbReference type="Pfam" id="PF08454">
    <property type="entry name" value="RIH_assoc"/>
    <property type="match status" value="1"/>
</dbReference>
<dbReference type="InterPro" id="IPR005821">
    <property type="entry name" value="Ion_trans_dom"/>
</dbReference>
<feature type="transmembrane region" description="Helical" evidence="6">
    <location>
        <begin position="1618"/>
        <end position="1636"/>
    </location>
</feature>
<name>A0A2A4K134_HELVI</name>
<dbReference type="GO" id="GO:0042383">
    <property type="term" value="C:sarcolemma"/>
    <property type="evidence" value="ECO:0007669"/>
    <property type="project" value="TreeGrafter"/>
</dbReference>
<evidence type="ECO:0000259" key="8">
    <source>
        <dbReference type="Pfam" id="PF06459"/>
    </source>
</evidence>
<dbReference type="InterPro" id="IPR011992">
    <property type="entry name" value="EF-hand-dom_pair"/>
</dbReference>
<evidence type="ECO:0000256" key="4">
    <source>
        <dbReference type="ARBA" id="ARBA00023136"/>
    </source>
</evidence>
<dbReference type="Pfam" id="PF00520">
    <property type="entry name" value="Ion_trans"/>
    <property type="match status" value="1"/>
</dbReference>
<evidence type="ECO:0000256" key="1">
    <source>
        <dbReference type="ARBA" id="ARBA00004141"/>
    </source>
</evidence>
<feature type="domain" description="Ryanodine Receptor TM 4-6" evidence="8">
    <location>
        <begin position="1485"/>
        <end position="1642"/>
    </location>
</feature>
<feature type="compositionally biased region" description="Basic residues" evidence="5">
    <location>
        <begin position="447"/>
        <end position="457"/>
    </location>
</feature>
<feature type="transmembrane region" description="Helical" evidence="6">
    <location>
        <begin position="1804"/>
        <end position="1826"/>
    </location>
</feature>
<dbReference type="GO" id="GO:0006874">
    <property type="term" value="P:intracellular calcium ion homeostasis"/>
    <property type="evidence" value="ECO:0007669"/>
    <property type="project" value="InterPro"/>
</dbReference>
<protein>
    <recommendedName>
        <fullName evidence="11">EF-hand domain-containing protein</fullName>
    </recommendedName>
</protein>
<dbReference type="GO" id="GO:0005790">
    <property type="term" value="C:smooth endoplasmic reticulum"/>
    <property type="evidence" value="ECO:0007669"/>
    <property type="project" value="TreeGrafter"/>
</dbReference>
<evidence type="ECO:0000256" key="5">
    <source>
        <dbReference type="SAM" id="MobiDB-lite"/>
    </source>
</evidence>
<accession>A0A2A4K134</accession>
<dbReference type="InterPro" id="IPR013662">
    <property type="entry name" value="RIH_assoc-dom"/>
</dbReference>
<feature type="transmembrane region" description="Helical" evidence="6">
    <location>
        <begin position="1264"/>
        <end position="1284"/>
    </location>
</feature>
<dbReference type="FunFam" id="1.10.287.70:FF:000017">
    <property type="entry name" value="ryanodine receptor isoform X2"/>
    <property type="match status" value="1"/>
</dbReference>
<comment type="caution">
    <text evidence="10">The sequence shown here is derived from an EMBL/GenBank/DDBJ whole genome shotgun (WGS) entry which is preliminary data.</text>
</comment>
<keyword evidence="2 6" id="KW-0812">Transmembrane</keyword>
<comment type="subcellular location">
    <subcellularLocation>
        <location evidence="1">Membrane</location>
        <topology evidence="1">Multi-pass membrane protein</topology>
    </subcellularLocation>
</comment>
<organism evidence="10">
    <name type="scientific">Heliothis virescens</name>
    <name type="common">Tobacco budworm moth</name>
    <dbReference type="NCBI Taxonomy" id="7102"/>
    <lineage>
        <taxon>Eukaryota</taxon>
        <taxon>Metazoa</taxon>
        <taxon>Ecdysozoa</taxon>
        <taxon>Arthropoda</taxon>
        <taxon>Hexapoda</taxon>
        <taxon>Insecta</taxon>
        <taxon>Pterygota</taxon>
        <taxon>Neoptera</taxon>
        <taxon>Endopterygota</taxon>
        <taxon>Lepidoptera</taxon>
        <taxon>Glossata</taxon>
        <taxon>Ditrysia</taxon>
        <taxon>Noctuoidea</taxon>
        <taxon>Noctuidae</taxon>
        <taxon>Heliothinae</taxon>
        <taxon>Heliothis</taxon>
    </lineage>
</organism>
<sequence>MLGSLYALGTDASLTHDRKYLKTEIERHKPALGSCLGAFSSTFPVAFLEPHLNKHNQFSLLNRIADHSLEAQDIMQKMEQCMPTLETILGEVDQFVESDKTYNEAPHIIDVVLPLLCSYLPFWWAQGPDNVTPTGGNHVTMVTAEHMNQLLKNVLKLIKKNIGNENAPWMTRIATYTQQIIINSSEELLRDSFLPLAERVRKRTDNMFHKEESLRGFIKSSTDDTSQVESQIQEDWQLLVRDIYSFYPLLIKYVDLQRNHWLRNNVPEAEELYNHVAEIFNIWSKSQYFLKEEQNFISANEIDNMVLIMPTATRRVTAVTDGTPQGGGKKKKKHRDKKRDKDKEVQASLMVACLKRLLPVGLNLFAGREQELVQHCKDRFLKVGTLKAEELYNHVAEIFNIWSKSQYFLKEEQNFISANEIDNMVLIMPTATRRVTAVTDGTPQGGGKKKKKHRDKKRDKDKEVQASLMVACLKRLLPVGLNLFAGREQELVQHCKDRFLKVGTLKKMSEQDVAEFAKTQLTLPDKIDPADEMSWQHYLYSKLGSKSKSNITVETAENKAKIIDDTVERIVAMSKVLFGLHMIDHPQQMSKNVYRSVVSIQRKRAVIACFRQTSLHSLPRHRACNIFARTYYELWLEEENIGQEVMIEDLTQSFEDAELKKSDVVEEGEKPDPLTQLVTTFCRGAMTERSGALQEQEMEKQKLLFHQARLADRGVAEMVLLHISASKGLPSEMVMKTLQLGISILRGGNIDIQMGMLNHLKDKKDVGFFTSIAGLMNSCSVLDLDAFERNTKAEGLGVGLEGAAGEKNMHDAEFTCALFRFIQLTCEGHNLDWQNYLRTQAGNTTTVNVVICTVDYLLRLQESIMDFYWHYSSKELIDPAGKANFFKAIGVASQVFNTLTEVIQGPCTQNQQALAHSRLWDAVGGFLFLFSHMQDKLSKHSSQVDLLKELLNLQKDMITMMLSMLEGNVVNGTIGKQMVDTLVESASNVELILKYFDMFLKLKDLTSSASFQEIDANNDGWVLPKDFKEKMEQQKSYTPEEIEFLLACCETNHDGKLDYIGFCDRFHEPAKEIGFNLAVLLTNLSEHMPNEPRLARFLETAGSVLNYFEPFLGRIEIMGGSKRIERVYFEIKESNIEQWEKPQIKESKRAFFYSIVTEGGDKEKLEAFVNFCEDAIFEMTHASGLMAASEESVGGTKNREASYMYMGDDDDERAGKDPFRRGLQSVKDGVATAFSSLSPSNIKAKIADMQQMPPAELAVGFFKMFFYLFYYLGYGVLVVVRYIFGVLLGLMRGPQTDEPPPEPTEEEKIGQLRHRLLATQSSRHLPALPPADDTGQMQVSAFGLDITKEDNGQIQVKPHESPSTSTPSSGEEAEVSPDESADHTEEQRPPSLIDLLGGEQAKKQAQERMEAQAAQQAAMSAIEAESKKAVQGPAPSALSQVDLSQYTRRAVSFLARNFYNLKYVALVLAFCINFVLLFYKERMEAQAAQQAAMSAIEAESKKAVQGPAPSALSQVDLSQYTRRAVSFLARNFYNLKYVALVLAFCINFVLLFYKVSTLDGEGGEGSGLGDIIAGGGSGSGAGSGSGDGSGESGEDDDALEVVHIDEDFFYMEHVIKMAAVLHSIVSLAILIGYYHLKVPLAIFKREKEIARKLEFDGLYIAEQPEDDDLKSHWDKLVISAKSFPVNYWDKFVKKKVRAKYSETYDFDSISNMLGMEKTSFSAQEEEGSKGLIHYIINIDWRYQVWKAGVTITDNSFLYSLWYFSFSVMGNFNNFFFAAHLLDVAVGFKTLRTILQSVTHNGKQLVLTVMLLTIIVYIYTVIAFNFFRKFYVQEEDDEVNRNCHDMLTCFVFNLYKGVRAGGGIGDELEPPDGDDSEVYRIIFDISFFFFIIVILLAILQGLIIDAFGELRDQLESVKEDMESNCFICGINKDYFDKVPHGFDTHVQREHNLANYMFFLMHLINKPDTEYTGQETYVWNMYTQRCWDFFPVGDCFRKQYEDLMGE</sequence>
<feature type="transmembrane region" description="Helical" evidence="6">
    <location>
        <begin position="1535"/>
        <end position="1553"/>
    </location>
</feature>
<evidence type="ECO:0000259" key="9">
    <source>
        <dbReference type="Pfam" id="PF08454"/>
    </source>
</evidence>
<proteinExistence type="predicted"/>
<dbReference type="Pfam" id="PF06459">
    <property type="entry name" value="RR_TM4-6"/>
    <property type="match status" value="1"/>
</dbReference>
<reference evidence="10" key="1">
    <citation type="submission" date="2017-09" db="EMBL/GenBank/DDBJ databases">
        <title>Contemporary evolution of a Lepidopteran species, Heliothis virescens, in response to modern agricultural practices.</title>
        <authorList>
            <person name="Fritz M.L."/>
            <person name="Deyonke A.M."/>
            <person name="Papanicolaou A."/>
            <person name="Micinski S."/>
            <person name="Westbrook J."/>
            <person name="Gould F."/>
        </authorList>
    </citation>
    <scope>NUCLEOTIDE SEQUENCE [LARGE SCALE GENOMIC DNA]</scope>
    <source>
        <strain evidence="10">HvINT-</strain>
        <tissue evidence="10">Whole body</tissue>
    </source>
</reference>
<evidence type="ECO:0000256" key="3">
    <source>
        <dbReference type="ARBA" id="ARBA00022989"/>
    </source>
</evidence>
<feature type="region of interest" description="Disordered" evidence="5">
    <location>
        <begin position="436"/>
        <end position="462"/>
    </location>
</feature>
<dbReference type="FunFam" id="1.10.238.10:FF:000132">
    <property type="entry name" value="Ryanodine receptor 44F"/>
    <property type="match status" value="1"/>
</dbReference>
<feature type="region of interest" description="Disordered" evidence="5">
    <location>
        <begin position="1352"/>
        <end position="1389"/>
    </location>
</feature>
<keyword evidence="3 6" id="KW-1133">Transmembrane helix</keyword>
<dbReference type="GO" id="GO:0014808">
    <property type="term" value="P:release of sequestered calcium ion into cytosol by sarcoplasmic reticulum"/>
    <property type="evidence" value="ECO:0007669"/>
    <property type="project" value="TreeGrafter"/>
</dbReference>
<dbReference type="GO" id="GO:0005219">
    <property type="term" value="F:ryanodine-sensitive calcium-release channel activity"/>
    <property type="evidence" value="ECO:0007669"/>
    <property type="project" value="InterPro"/>
</dbReference>
<evidence type="ECO:0000259" key="7">
    <source>
        <dbReference type="Pfam" id="PF00520"/>
    </source>
</evidence>
<dbReference type="InterPro" id="IPR009460">
    <property type="entry name" value="Ryanrecept_TM4-6"/>
</dbReference>